<proteinExistence type="predicted"/>
<evidence type="ECO:0000313" key="1">
    <source>
        <dbReference type="EMBL" id="MBW4465139.1"/>
    </source>
</evidence>
<comment type="caution">
    <text evidence="1">The sequence shown here is derived from an EMBL/GenBank/DDBJ whole genome shotgun (WGS) entry which is preliminary data.</text>
</comment>
<dbReference type="Proteomes" id="UP000707356">
    <property type="component" value="Unassembled WGS sequence"/>
</dbReference>
<dbReference type="AlphaFoldDB" id="A0A951P984"/>
<dbReference type="EMBL" id="JAHHHV010000032">
    <property type="protein sequence ID" value="MBW4465139.1"/>
    <property type="molecule type" value="Genomic_DNA"/>
</dbReference>
<sequence length="53" mass="5763">MATLKAIRHLVILALIVLAGCMSSSPSKTSAVMREMARYDAPVVQVGQYLSQR</sequence>
<evidence type="ECO:0000313" key="2">
    <source>
        <dbReference type="Proteomes" id="UP000707356"/>
    </source>
</evidence>
<organism evidence="1 2">
    <name type="scientific">Pegethrix bostrychoides GSE-TBD4-15B</name>
    <dbReference type="NCBI Taxonomy" id="2839662"/>
    <lineage>
        <taxon>Bacteria</taxon>
        <taxon>Bacillati</taxon>
        <taxon>Cyanobacteriota</taxon>
        <taxon>Cyanophyceae</taxon>
        <taxon>Oculatellales</taxon>
        <taxon>Oculatellaceae</taxon>
        <taxon>Pegethrix</taxon>
    </lineage>
</organism>
<gene>
    <name evidence="1" type="ORF">KME07_06820</name>
</gene>
<reference evidence="1" key="1">
    <citation type="submission" date="2021-05" db="EMBL/GenBank/DDBJ databases">
        <authorList>
            <person name="Pietrasiak N."/>
            <person name="Ward R."/>
            <person name="Stajich J.E."/>
            <person name="Kurbessoian T."/>
        </authorList>
    </citation>
    <scope>NUCLEOTIDE SEQUENCE</scope>
    <source>
        <strain evidence="1">GSE-TBD4-15B</strain>
    </source>
</reference>
<name>A0A951P984_9CYAN</name>
<dbReference type="PROSITE" id="PS51257">
    <property type="entry name" value="PROKAR_LIPOPROTEIN"/>
    <property type="match status" value="1"/>
</dbReference>
<protein>
    <submittedName>
        <fullName evidence="1">Uncharacterized protein</fullName>
    </submittedName>
</protein>
<accession>A0A951P984</accession>
<reference evidence="1" key="2">
    <citation type="journal article" date="2022" name="Microbiol. Resour. Announc.">
        <title>Metagenome Sequencing to Explore Phylogenomics of Terrestrial Cyanobacteria.</title>
        <authorList>
            <person name="Ward R.D."/>
            <person name="Stajich J.E."/>
            <person name="Johansen J.R."/>
            <person name="Huntemann M."/>
            <person name="Clum A."/>
            <person name="Foster B."/>
            <person name="Foster B."/>
            <person name="Roux S."/>
            <person name="Palaniappan K."/>
            <person name="Varghese N."/>
            <person name="Mukherjee S."/>
            <person name="Reddy T.B.K."/>
            <person name="Daum C."/>
            <person name="Copeland A."/>
            <person name="Chen I.A."/>
            <person name="Ivanova N.N."/>
            <person name="Kyrpides N.C."/>
            <person name="Shapiro N."/>
            <person name="Eloe-Fadrosh E.A."/>
            <person name="Pietrasiak N."/>
        </authorList>
    </citation>
    <scope>NUCLEOTIDE SEQUENCE</scope>
    <source>
        <strain evidence="1">GSE-TBD4-15B</strain>
    </source>
</reference>